<feature type="compositionally biased region" description="Basic and acidic residues" evidence="10">
    <location>
        <begin position="111"/>
        <end position="125"/>
    </location>
</feature>
<dbReference type="SMART" id="SM00220">
    <property type="entry name" value="S_TKc"/>
    <property type="match status" value="1"/>
</dbReference>
<evidence type="ECO:0000256" key="10">
    <source>
        <dbReference type="SAM" id="MobiDB-lite"/>
    </source>
</evidence>
<comment type="catalytic activity">
    <reaction evidence="8">
        <text>L-seryl-[protein] + ATP = O-phospho-L-seryl-[protein] + ADP + H(+)</text>
        <dbReference type="Rhea" id="RHEA:17989"/>
        <dbReference type="Rhea" id="RHEA-COMP:9863"/>
        <dbReference type="Rhea" id="RHEA-COMP:11604"/>
        <dbReference type="ChEBI" id="CHEBI:15378"/>
        <dbReference type="ChEBI" id="CHEBI:29999"/>
        <dbReference type="ChEBI" id="CHEBI:30616"/>
        <dbReference type="ChEBI" id="CHEBI:83421"/>
        <dbReference type="ChEBI" id="CHEBI:456216"/>
        <dbReference type="EC" id="2.7.11.25"/>
    </reaction>
</comment>
<evidence type="ECO:0000256" key="9">
    <source>
        <dbReference type="PROSITE-ProRule" id="PRU10141"/>
    </source>
</evidence>
<evidence type="ECO:0000256" key="6">
    <source>
        <dbReference type="ARBA" id="ARBA00022840"/>
    </source>
</evidence>
<feature type="compositionally biased region" description="Low complexity" evidence="10">
    <location>
        <begin position="268"/>
        <end position="283"/>
    </location>
</feature>
<evidence type="ECO:0000256" key="2">
    <source>
        <dbReference type="ARBA" id="ARBA00012406"/>
    </source>
</evidence>
<dbReference type="InterPro" id="IPR011009">
    <property type="entry name" value="Kinase-like_dom_sf"/>
</dbReference>
<evidence type="ECO:0000256" key="7">
    <source>
        <dbReference type="ARBA" id="ARBA00047559"/>
    </source>
</evidence>
<keyword evidence="4 9" id="KW-0547">Nucleotide-binding</keyword>
<feature type="compositionally biased region" description="Polar residues" evidence="10">
    <location>
        <begin position="219"/>
        <end position="232"/>
    </location>
</feature>
<comment type="similarity">
    <text evidence="1">Belongs to the protein kinase superfamily. STE Ser/Thr protein kinase family. MAP kinase kinase kinase subfamily.</text>
</comment>
<feature type="chain" id="PRO_5043844927" description="mitogen-activated protein kinase kinase kinase" evidence="11">
    <location>
        <begin position="43"/>
        <end position="611"/>
    </location>
</feature>
<dbReference type="GO" id="GO:0005737">
    <property type="term" value="C:cytoplasm"/>
    <property type="evidence" value="ECO:0007669"/>
    <property type="project" value="TreeGrafter"/>
</dbReference>
<dbReference type="PROSITE" id="PS50011">
    <property type="entry name" value="PROTEIN_KINASE_DOM"/>
    <property type="match status" value="1"/>
</dbReference>
<dbReference type="InterPro" id="IPR000719">
    <property type="entry name" value="Prot_kinase_dom"/>
</dbReference>
<dbReference type="InterPro" id="IPR050538">
    <property type="entry name" value="MAP_kinase_kinase_kinase"/>
</dbReference>
<sequence length="611" mass="67044">MGKEGRASLTRWKEREDIDLSIMKTSPSLLLLLLLLLSSSGASSSSASPKKKARDDGGWIFRSRRKATQQRKLLTLGRDQDGGVLSKCSSAPGSDSALASPQPLPLPESASRGERSNSGEHEDCRLPPGAFVFCGRDTPKNNDQVRETVSSRRKNRDRKHIQIPEHDYSLDVPVRSAPTSPFSSPKFSPHRSSAGGLVGRRTPSGNQVWSAPEMPTFDVFSNDSSPINSPTGRSPCRNIRSPPGSSPLHPRLSVTSEVHPLPLPPGASLPSPSLPSAQPLLTPKPESQPIKGQWQKGKLIGRGTFGSVYVATNRETGALCAMKEVELFPDDPKSAECIKQLQQEIKVLSQLKHPNIVQYYGSEIVDDRFFIYLEYVHPGSINKYVHEHCGAITEAVVRSFTRHILSGLAYLHSTKTIHRDIKGANLLVDSFGVVKLADFGMAKHLSGHVGNLSLKGSPYWMAPELMQSVMHKDNSSDLALAVDIWSLGCTIIEMLTGKPPWSEYEGAAAMFKVMKDTPAIPETLSPEGKDFLRCCFQRNPAERSTAAMLLEHRFIKSSQPQDVPSMTHASNGMNFMDRPQTPIELERRVDQTLMIPGFSMQLTTGKAVSEL</sequence>
<dbReference type="EC" id="2.7.11.25" evidence="2"/>
<keyword evidence="11" id="KW-0732">Signal</keyword>
<feature type="compositionally biased region" description="Low complexity" evidence="10">
    <location>
        <begin position="176"/>
        <end position="193"/>
    </location>
</feature>
<gene>
    <name evidence="13" type="ORF">M0R45_004410</name>
</gene>
<feature type="signal peptide" evidence="11">
    <location>
        <begin position="1"/>
        <end position="42"/>
    </location>
</feature>
<dbReference type="Proteomes" id="UP001457282">
    <property type="component" value="Unassembled WGS sequence"/>
</dbReference>
<dbReference type="PANTHER" id="PTHR48016">
    <property type="entry name" value="MAP KINASE KINASE KINASE SSK2-RELATED-RELATED"/>
    <property type="match status" value="1"/>
</dbReference>
<name>A0AAW1YJP2_RUBAR</name>
<dbReference type="Gene3D" id="1.10.510.10">
    <property type="entry name" value="Transferase(Phosphotransferase) domain 1"/>
    <property type="match status" value="1"/>
</dbReference>
<evidence type="ECO:0000256" key="11">
    <source>
        <dbReference type="SAM" id="SignalP"/>
    </source>
</evidence>
<dbReference type="Pfam" id="PF00069">
    <property type="entry name" value="Pkinase"/>
    <property type="match status" value="1"/>
</dbReference>
<dbReference type="EMBL" id="JBEDUW010000001">
    <property type="protein sequence ID" value="KAK9948851.1"/>
    <property type="molecule type" value="Genomic_DNA"/>
</dbReference>
<evidence type="ECO:0000256" key="3">
    <source>
        <dbReference type="ARBA" id="ARBA00022679"/>
    </source>
</evidence>
<protein>
    <recommendedName>
        <fullName evidence="2">mitogen-activated protein kinase kinase kinase</fullName>
        <ecNumber evidence="2">2.7.11.25</ecNumber>
    </recommendedName>
</protein>
<evidence type="ECO:0000313" key="13">
    <source>
        <dbReference type="EMBL" id="KAK9948851.1"/>
    </source>
</evidence>
<reference evidence="13 14" key="1">
    <citation type="journal article" date="2023" name="G3 (Bethesda)">
        <title>A chromosome-length genome assembly and annotation of blackberry (Rubus argutus, cv. 'Hillquist').</title>
        <authorList>
            <person name="Bruna T."/>
            <person name="Aryal R."/>
            <person name="Dudchenko O."/>
            <person name="Sargent D.J."/>
            <person name="Mead D."/>
            <person name="Buti M."/>
            <person name="Cavallini A."/>
            <person name="Hytonen T."/>
            <person name="Andres J."/>
            <person name="Pham M."/>
            <person name="Weisz D."/>
            <person name="Mascagni F."/>
            <person name="Usai G."/>
            <person name="Natali L."/>
            <person name="Bassil N."/>
            <person name="Fernandez G.E."/>
            <person name="Lomsadze A."/>
            <person name="Armour M."/>
            <person name="Olukolu B."/>
            <person name="Poorten T."/>
            <person name="Britton C."/>
            <person name="Davik J."/>
            <person name="Ashrafi H."/>
            <person name="Aiden E.L."/>
            <person name="Borodovsky M."/>
            <person name="Worthington M."/>
        </authorList>
    </citation>
    <scope>NUCLEOTIDE SEQUENCE [LARGE SCALE GENOMIC DNA]</scope>
    <source>
        <strain evidence="13">PI 553951</strain>
    </source>
</reference>
<proteinExistence type="inferred from homology"/>
<comment type="caution">
    <text evidence="13">The sequence shown here is derived from an EMBL/GenBank/DDBJ whole genome shotgun (WGS) entry which is preliminary data.</text>
</comment>
<dbReference type="SUPFAM" id="SSF56112">
    <property type="entry name" value="Protein kinase-like (PK-like)"/>
    <property type="match status" value="1"/>
</dbReference>
<evidence type="ECO:0000259" key="12">
    <source>
        <dbReference type="PROSITE" id="PS50011"/>
    </source>
</evidence>
<evidence type="ECO:0000256" key="8">
    <source>
        <dbReference type="ARBA" id="ARBA00048329"/>
    </source>
</evidence>
<comment type="catalytic activity">
    <reaction evidence="7">
        <text>L-threonyl-[protein] + ATP = O-phospho-L-threonyl-[protein] + ADP + H(+)</text>
        <dbReference type="Rhea" id="RHEA:46608"/>
        <dbReference type="Rhea" id="RHEA-COMP:11060"/>
        <dbReference type="Rhea" id="RHEA-COMP:11605"/>
        <dbReference type="ChEBI" id="CHEBI:15378"/>
        <dbReference type="ChEBI" id="CHEBI:30013"/>
        <dbReference type="ChEBI" id="CHEBI:30616"/>
        <dbReference type="ChEBI" id="CHEBI:61977"/>
        <dbReference type="ChEBI" id="CHEBI:456216"/>
        <dbReference type="EC" id="2.7.11.25"/>
    </reaction>
</comment>
<keyword evidence="6 9" id="KW-0067">ATP-binding</keyword>
<dbReference type="GO" id="GO:0004709">
    <property type="term" value="F:MAP kinase kinase kinase activity"/>
    <property type="evidence" value="ECO:0007669"/>
    <property type="project" value="UniProtKB-EC"/>
</dbReference>
<evidence type="ECO:0000256" key="1">
    <source>
        <dbReference type="ARBA" id="ARBA00006529"/>
    </source>
</evidence>
<feature type="domain" description="Protein kinase" evidence="12">
    <location>
        <begin position="294"/>
        <end position="555"/>
    </location>
</feature>
<dbReference type="GO" id="GO:0005524">
    <property type="term" value="F:ATP binding"/>
    <property type="evidence" value="ECO:0007669"/>
    <property type="project" value="UniProtKB-UniRule"/>
</dbReference>
<dbReference type="PANTHER" id="PTHR48016:SF5">
    <property type="entry name" value="MITOGEN-ACTIVATED PROTEIN KINASE KINASE KINASE 5"/>
    <property type="match status" value="1"/>
</dbReference>
<feature type="compositionally biased region" description="Basic and acidic residues" evidence="10">
    <location>
        <begin position="137"/>
        <end position="150"/>
    </location>
</feature>
<evidence type="ECO:0000256" key="5">
    <source>
        <dbReference type="ARBA" id="ARBA00022777"/>
    </source>
</evidence>
<feature type="binding site" evidence="9">
    <location>
        <position position="323"/>
    </location>
    <ligand>
        <name>ATP</name>
        <dbReference type="ChEBI" id="CHEBI:30616"/>
    </ligand>
</feature>
<organism evidence="13 14">
    <name type="scientific">Rubus argutus</name>
    <name type="common">Southern blackberry</name>
    <dbReference type="NCBI Taxonomy" id="59490"/>
    <lineage>
        <taxon>Eukaryota</taxon>
        <taxon>Viridiplantae</taxon>
        <taxon>Streptophyta</taxon>
        <taxon>Embryophyta</taxon>
        <taxon>Tracheophyta</taxon>
        <taxon>Spermatophyta</taxon>
        <taxon>Magnoliopsida</taxon>
        <taxon>eudicotyledons</taxon>
        <taxon>Gunneridae</taxon>
        <taxon>Pentapetalae</taxon>
        <taxon>rosids</taxon>
        <taxon>fabids</taxon>
        <taxon>Rosales</taxon>
        <taxon>Rosaceae</taxon>
        <taxon>Rosoideae</taxon>
        <taxon>Rosoideae incertae sedis</taxon>
        <taxon>Rubus</taxon>
    </lineage>
</organism>
<feature type="compositionally biased region" description="Basic and acidic residues" evidence="10">
    <location>
        <begin position="160"/>
        <end position="169"/>
    </location>
</feature>
<keyword evidence="5" id="KW-0418">Kinase</keyword>
<keyword evidence="3" id="KW-0808">Transferase</keyword>
<keyword evidence="14" id="KW-1185">Reference proteome</keyword>
<dbReference type="FunFam" id="1.10.510.10:FF:000357">
    <property type="entry name" value="Mitogen-activated protein kinase kinase kinase 5"/>
    <property type="match status" value="1"/>
</dbReference>
<evidence type="ECO:0000256" key="4">
    <source>
        <dbReference type="ARBA" id="ARBA00022741"/>
    </source>
</evidence>
<accession>A0AAW1YJP2</accession>
<dbReference type="AlphaFoldDB" id="A0AAW1YJP2"/>
<feature type="region of interest" description="Disordered" evidence="10">
    <location>
        <begin position="41"/>
        <end position="294"/>
    </location>
</feature>
<evidence type="ECO:0000313" key="14">
    <source>
        <dbReference type="Proteomes" id="UP001457282"/>
    </source>
</evidence>
<dbReference type="InterPro" id="IPR017441">
    <property type="entry name" value="Protein_kinase_ATP_BS"/>
</dbReference>
<dbReference type="PROSITE" id="PS00107">
    <property type="entry name" value="PROTEIN_KINASE_ATP"/>
    <property type="match status" value="1"/>
</dbReference>